<keyword evidence="1 4" id="KW-0963">Cytoplasm</keyword>
<organism evidence="5 6">
    <name type="scientific">Gemmatimonas groenlandica</name>
    <dbReference type="NCBI Taxonomy" id="2732249"/>
    <lineage>
        <taxon>Bacteria</taxon>
        <taxon>Pseudomonadati</taxon>
        <taxon>Gemmatimonadota</taxon>
        <taxon>Gemmatimonadia</taxon>
        <taxon>Gemmatimonadales</taxon>
        <taxon>Gemmatimonadaceae</taxon>
        <taxon>Gemmatimonas</taxon>
    </lineage>
</organism>
<keyword evidence="2 4" id="KW-0810">Translation regulation</keyword>
<evidence type="ECO:0000256" key="4">
    <source>
        <dbReference type="HAMAP-Rule" id="MF_00167"/>
    </source>
</evidence>
<comment type="subunit">
    <text evidence="4">Homodimer; the beta-strands of each monomer intercalate to form a hydrophobic core, while the alpha-helices form wings that extend away from the core.</text>
</comment>
<dbReference type="InterPro" id="IPR003751">
    <property type="entry name" value="CsrA"/>
</dbReference>
<dbReference type="PANTHER" id="PTHR34984:SF1">
    <property type="entry name" value="CARBON STORAGE REGULATOR"/>
    <property type="match status" value="1"/>
</dbReference>
<protein>
    <recommendedName>
        <fullName evidence="4">Translational regulator CsrA</fullName>
    </recommendedName>
</protein>
<dbReference type="EMBL" id="CP053085">
    <property type="protein sequence ID" value="QJR36482.1"/>
    <property type="molecule type" value="Genomic_DNA"/>
</dbReference>
<keyword evidence="3 4" id="KW-0694">RNA-binding</keyword>
<evidence type="ECO:0000313" key="5">
    <source>
        <dbReference type="EMBL" id="QJR36482.1"/>
    </source>
</evidence>
<dbReference type="SUPFAM" id="SSF117130">
    <property type="entry name" value="CsrA-like"/>
    <property type="match status" value="1"/>
</dbReference>
<keyword evidence="4" id="KW-1005">Bacterial flagellum biogenesis</keyword>
<dbReference type="GO" id="GO:0006109">
    <property type="term" value="P:regulation of carbohydrate metabolic process"/>
    <property type="evidence" value="ECO:0007669"/>
    <property type="project" value="InterPro"/>
</dbReference>
<dbReference type="GO" id="GO:1902208">
    <property type="term" value="P:regulation of bacterial-type flagellum assembly"/>
    <property type="evidence" value="ECO:0007669"/>
    <property type="project" value="UniProtKB-UniRule"/>
</dbReference>
<dbReference type="Gene3D" id="2.60.40.4380">
    <property type="entry name" value="Translational regulator CsrA"/>
    <property type="match status" value="1"/>
</dbReference>
<dbReference type="GO" id="GO:0045947">
    <property type="term" value="P:negative regulation of translational initiation"/>
    <property type="evidence" value="ECO:0007669"/>
    <property type="project" value="UniProtKB-UniRule"/>
</dbReference>
<evidence type="ECO:0000256" key="2">
    <source>
        <dbReference type="ARBA" id="ARBA00022845"/>
    </source>
</evidence>
<comment type="similarity">
    <text evidence="4">Belongs to the CsrA/RsmA family.</text>
</comment>
<dbReference type="RefSeq" id="WP_171225914.1">
    <property type="nucleotide sequence ID" value="NZ_CP053085.1"/>
</dbReference>
<accession>A0A6M4IUH8</accession>
<dbReference type="PANTHER" id="PTHR34984">
    <property type="entry name" value="CARBON STORAGE REGULATOR"/>
    <property type="match status" value="1"/>
</dbReference>
<dbReference type="GO" id="GO:0048027">
    <property type="term" value="F:mRNA 5'-UTR binding"/>
    <property type="evidence" value="ECO:0007669"/>
    <property type="project" value="UniProtKB-UniRule"/>
</dbReference>
<gene>
    <name evidence="4" type="primary">csrA</name>
    <name evidence="5" type="ORF">HKW67_13695</name>
</gene>
<reference evidence="5 6" key="1">
    <citation type="submission" date="2020-05" db="EMBL/GenBank/DDBJ databases">
        <title>Complete genome sequence of Gemmatimonas greenlandica TET16.</title>
        <authorList>
            <person name="Zeng Y."/>
        </authorList>
    </citation>
    <scope>NUCLEOTIDE SEQUENCE [LARGE SCALE GENOMIC DNA]</scope>
    <source>
        <strain evidence="5 6">TET16</strain>
    </source>
</reference>
<evidence type="ECO:0000313" key="6">
    <source>
        <dbReference type="Proteomes" id="UP000500938"/>
    </source>
</evidence>
<dbReference type="GO" id="GO:0044781">
    <property type="term" value="P:bacterial-type flagellum organization"/>
    <property type="evidence" value="ECO:0007669"/>
    <property type="project" value="UniProtKB-KW"/>
</dbReference>
<dbReference type="Proteomes" id="UP000500938">
    <property type="component" value="Chromosome"/>
</dbReference>
<keyword evidence="4" id="KW-0678">Repressor</keyword>
<evidence type="ECO:0000256" key="3">
    <source>
        <dbReference type="ARBA" id="ARBA00022884"/>
    </source>
</evidence>
<comment type="function">
    <text evidence="4">A translational regulator that binds mRNA to regulate translation initiation and/or mRNA stability. Usually binds in the 5'-UTR at or near the Shine-Dalgarno sequence preventing ribosome-binding, thus repressing translation. Its main target seems to be the major flagellin gene, while its function is anatagonized by FliW.</text>
</comment>
<name>A0A6M4IUH8_9BACT</name>
<proteinExistence type="inferred from homology"/>
<dbReference type="GO" id="GO:0005829">
    <property type="term" value="C:cytosol"/>
    <property type="evidence" value="ECO:0007669"/>
    <property type="project" value="TreeGrafter"/>
</dbReference>
<dbReference type="KEGG" id="ggr:HKW67_13695"/>
<dbReference type="Pfam" id="PF02599">
    <property type="entry name" value="CsrA"/>
    <property type="match status" value="1"/>
</dbReference>
<dbReference type="AlphaFoldDB" id="A0A6M4IUH8"/>
<sequence>MLILGRREGDSIIIDGGIRIVVVSCDRGGVRIGIDAPSHVKILRGEIADQVKSENERAAAPVGTEWLAALGAPTSKPAPEPDA</sequence>
<evidence type="ECO:0000256" key="1">
    <source>
        <dbReference type="ARBA" id="ARBA00022490"/>
    </source>
</evidence>
<comment type="subcellular location">
    <subcellularLocation>
        <location evidence="4">Cytoplasm</location>
    </subcellularLocation>
</comment>
<dbReference type="GO" id="GO:0006402">
    <property type="term" value="P:mRNA catabolic process"/>
    <property type="evidence" value="ECO:0007669"/>
    <property type="project" value="InterPro"/>
</dbReference>
<dbReference type="InterPro" id="IPR036107">
    <property type="entry name" value="CsrA_sf"/>
</dbReference>
<keyword evidence="6" id="KW-1185">Reference proteome</keyword>
<dbReference type="HAMAP" id="MF_00167">
    <property type="entry name" value="CsrA"/>
    <property type="match status" value="1"/>
</dbReference>